<dbReference type="InterPro" id="IPR017692">
    <property type="entry name" value="Alt_ATP_synth_F0_Asu"/>
</dbReference>
<dbReference type="HAMAP" id="MF_01393">
    <property type="entry name" value="ATP_synth_a_bact"/>
    <property type="match status" value="1"/>
</dbReference>
<accession>A0A4U0H8J3</accession>
<evidence type="ECO:0000256" key="9">
    <source>
        <dbReference type="ARBA" id="ARBA00023136"/>
    </source>
</evidence>
<evidence type="ECO:0000256" key="1">
    <source>
        <dbReference type="ARBA" id="ARBA00004141"/>
    </source>
</evidence>
<organism evidence="13 14">
    <name type="scientific">Sphingobacterium alkalisoli</name>
    <dbReference type="NCBI Taxonomy" id="1874115"/>
    <lineage>
        <taxon>Bacteria</taxon>
        <taxon>Pseudomonadati</taxon>
        <taxon>Bacteroidota</taxon>
        <taxon>Sphingobacteriia</taxon>
        <taxon>Sphingobacteriales</taxon>
        <taxon>Sphingobacteriaceae</taxon>
        <taxon>Sphingobacterium</taxon>
    </lineage>
</organism>
<dbReference type="RefSeq" id="WP_136820111.1">
    <property type="nucleotide sequence ID" value="NZ_BMJX01000002.1"/>
</dbReference>
<evidence type="ECO:0000256" key="4">
    <source>
        <dbReference type="ARBA" id="ARBA00022547"/>
    </source>
</evidence>
<dbReference type="GO" id="GO:0042777">
    <property type="term" value="P:proton motive force-driven plasma membrane ATP synthesis"/>
    <property type="evidence" value="ECO:0007669"/>
    <property type="project" value="TreeGrafter"/>
</dbReference>
<comment type="subcellular location">
    <subcellularLocation>
        <location evidence="11 12">Cell membrane</location>
        <topology evidence="11 12">Multi-pass membrane protein</topology>
    </subcellularLocation>
    <subcellularLocation>
        <location evidence="1">Membrane</location>
        <topology evidence="1">Multi-pass membrane protein</topology>
    </subcellularLocation>
</comment>
<keyword evidence="7 11" id="KW-1133">Transmembrane helix</keyword>
<keyword evidence="14" id="KW-1185">Reference proteome</keyword>
<keyword evidence="9 11" id="KW-0472">Membrane</keyword>
<feature type="transmembrane region" description="Helical" evidence="11">
    <location>
        <begin position="107"/>
        <end position="127"/>
    </location>
</feature>
<name>A0A4U0H8J3_9SPHI</name>
<comment type="similarity">
    <text evidence="2 11 12">Belongs to the ATPase A chain family.</text>
</comment>
<dbReference type="SUPFAM" id="SSF81336">
    <property type="entry name" value="F1F0 ATP synthase subunit A"/>
    <property type="match status" value="1"/>
</dbReference>
<evidence type="ECO:0000313" key="13">
    <source>
        <dbReference type="EMBL" id="TJY66762.1"/>
    </source>
</evidence>
<keyword evidence="10 11" id="KW-0066">ATP synthesis</keyword>
<sequence length="226" mass="24660">MKFSPDDTIFWQNDFVTINLTLVTTWALMLILVIGAKSITSKLTSGIQISRWQCVVEIIVTTINSQIKEVGLNKPEKYIGFIGSLFLFIAFANLCIIFPGFTPPTASLSTTAALSISVLLAVPFYGIEKAGIGGYLKTYLQPTWIMLPFNLISEITRTLALAVRLFGNVMSGGMIVAILLTIAPFLFPVIMNVLGLLTGMVQAYIFSILATVYIASALQAEAIKQH</sequence>
<dbReference type="GO" id="GO:0045259">
    <property type="term" value="C:proton-transporting ATP synthase complex"/>
    <property type="evidence" value="ECO:0007669"/>
    <property type="project" value="UniProtKB-KW"/>
</dbReference>
<evidence type="ECO:0000256" key="10">
    <source>
        <dbReference type="ARBA" id="ARBA00023310"/>
    </source>
</evidence>
<dbReference type="InterPro" id="IPR000568">
    <property type="entry name" value="ATP_synth_F0_asu"/>
</dbReference>
<protein>
    <recommendedName>
        <fullName evidence="11 12">ATP synthase subunit a</fullName>
    </recommendedName>
    <alternativeName>
        <fullName evidence="11">ATP synthase F0 sector subunit a</fullName>
    </alternativeName>
    <alternativeName>
        <fullName evidence="11">F-ATPase subunit 6</fullName>
    </alternativeName>
</protein>
<dbReference type="EMBL" id="SUKA01000002">
    <property type="protein sequence ID" value="TJY66762.1"/>
    <property type="molecule type" value="Genomic_DNA"/>
</dbReference>
<dbReference type="NCBIfam" id="NF004481">
    <property type="entry name" value="PRK05815.2-3"/>
    <property type="match status" value="1"/>
</dbReference>
<evidence type="ECO:0000256" key="6">
    <source>
        <dbReference type="ARBA" id="ARBA00022781"/>
    </source>
</evidence>
<evidence type="ECO:0000256" key="8">
    <source>
        <dbReference type="ARBA" id="ARBA00023065"/>
    </source>
</evidence>
<evidence type="ECO:0000256" key="7">
    <source>
        <dbReference type="ARBA" id="ARBA00022989"/>
    </source>
</evidence>
<dbReference type="InterPro" id="IPR023011">
    <property type="entry name" value="ATP_synth_F0_asu_AS"/>
</dbReference>
<evidence type="ECO:0000256" key="5">
    <source>
        <dbReference type="ARBA" id="ARBA00022692"/>
    </source>
</evidence>
<dbReference type="InterPro" id="IPR035908">
    <property type="entry name" value="F0_ATP_A_sf"/>
</dbReference>
<reference evidence="13 14" key="1">
    <citation type="submission" date="2019-04" db="EMBL/GenBank/DDBJ databases">
        <title>Sphingobacterium olei sp. nov., isolated from oil-contaminated soil.</title>
        <authorList>
            <person name="Liu B."/>
        </authorList>
    </citation>
    <scope>NUCLEOTIDE SEQUENCE [LARGE SCALE GENOMIC DNA]</scope>
    <source>
        <strain evidence="13 14">Y3L14</strain>
    </source>
</reference>
<dbReference type="AlphaFoldDB" id="A0A4U0H8J3"/>
<evidence type="ECO:0000256" key="3">
    <source>
        <dbReference type="ARBA" id="ARBA00022448"/>
    </source>
</evidence>
<keyword evidence="3 11" id="KW-0813">Transport</keyword>
<proteinExistence type="inferred from homology"/>
<dbReference type="PRINTS" id="PR00123">
    <property type="entry name" value="ATPASEA"/>
</dbReference>
<gene>
    <name evidence="11" type="primary">atpB</name>
    <name evidence="13" type="ORF">FAZ19_07540</name>
</gene>
<feature type="transmembrane region" description="Helical" evidence="11">
    <location>
        <begin position="78"/>
        <end position="101"/>
    </location>
</feature>
<dbReference type="PANTHER" id="PTHR42823:SF3">
    <property type="entry name" value="ATP SYNTHASE SUBUNIT A, CHLOROPLASTIC"/>
    <property type="match status" value="1"/>
</dbReference>
<evidence type="ECO:0000256" key="12">
    <source>
        <dbReference type="RuleBase" id="RU000483"/>
    </source>
</evidence>
<dbReference type="Gene3D" id="1.20.120.220">
    <property type="entry name" value="ATP synthase, F0 complex, subunit A"/>
    <property type="match status" value="1"/>
</dbReference>
<keyword evidence="11" id="KW-1003">Cell membrane</keyword>
<dbReference type="NCBIfam" id="TIGR03306">
    <property type="entry name" value="altF1_A"/>
    <property type="match status" value="1"/>
</dbReference>
<feature type="transmembrane region" description="Helical" evidence="11">
    <location>
        <begin position="165"/>
        <end position="187"/>
    </location>
</feature>
<keyword evidence="4 11" id="KW-0138">CF(0)</keyword>
<dbReference type="GO" id="GO:0005886">
    <property type="term" value="C:plasma membrane"/>
    <property type="evidence" value="ECO:0007669"/>
    <property type="project" value="UniProtKB-SubCell"/>
</dbReference>
<keyword evidence="6 11" id="KW-0375">Hydrogen ion transport</keyword>
<comment type="caution">
    <text evidence="13">The sequence shown here is derived from an EMBL/GenBank/DDBJ whole genome shotgun (WGS) entry which is preliminary data.</text>
</comment>
<dbReference type="GO" id="GO:0046933">
    <property type="term" value="F:proton-transporting ATP synthase activity, rotational mechanism"/>
    <property type="evidence" value="ECO:0007669"/>
    <property type="project" value="UniProtKB-UniRule"/>
</dbReference>
<dbReference type="NCBIfam" id="TIGR01131">
    <property type="entry name" value="ATP_synt_6_or_A"/>
    <property type="match status" value="1"/>
</dbReference>
<evidence type="ECO:0000313" key="14">
    <source>
        <dbReference type="Proteomes" id="UP000309872"/>
    </source>
</evidence>
<dbReference type="PROSITE" id="PS00449">
    <property type="entry name" value="ATPASE_A"/>
    <property type="match status" value="1"/>
</dbReference>
<dbReference type="PANTHER" id="PTHR42823">
    <property type="entry name" value="ATP SYNTHASE SUBUNIT A, CHLOROPLASTIC"/>
    <property type="match status" value="1"/>
</dbReference>
<evidence type="ECO:0000256" key="2">
    <source>
        <dbReference type="ARBA" id="ARBA00006810"/>
    </source>
</evidence>
<comment type="function">
    <text evidence="11 12">Key component of the proton channel; it plays a direct role in the translocation of protons across the membrane.</text>
</comment>
<feature type="transmembrane region" description="Helical" evidence="11">
    <location>
        <begin position="15"/>
        <end position="36"/>
    </location>
</feature>
<dbReference type="Proteomes" id="UP000309872">
    <property type="component" value="Unassembled WGS sequence"/>
</dbReference>
<dbReference type="InterPro" id="IPR045082">
    <property type="entry name" value="ATP_syn_F0_a_bact/chloroplast"/>
</dbReference>
<keyword evidence="8 11" id="KW-0406">Ion transport</keyword>
<evidence type="ECO:0000256" key="11">
    <source>
        <dbReference type="HAMAP-Rule" id="MF_01393"/>
    </source>
</evidence>
<dbReference type="CDD" id="cd00310">
    <property type="entry name" value="ATP-synt_Fo_a_6"/>
    <property type="match status" value="1"/>
</dbReference>
<dbReference type="Pfam" id="PF00119">
    <property type="entry name" value="ATP-synt_A"/>
    <property type="match status" value="1"/>
</dbReference>
<keyword evidence="5 11" id="KW-0812">Transmembrane</keyword>
<dbReference type="OrthoDB" id="9789241at2"/>
<feature type="transmembrane region" description="Helical" evidence="11">
    <location>
        <begin position="193"/>
        <end position="215"/>
    </location>
</feature>